<reference evidence="3 4" key="1">
    <citation type="submission" date="2016-10" db="EMBL/GenBank/DDBJ databases">
        <authorList>
            <person name="de Groot N.N."/>
        </authorList>
    </citation>
    <scope>NUCLEOTIDE SEQUENCE [LARGE SCALE GENOMIC DNA]</scope>
    <source>
        <strain evidence="3 4">CGMCC 1.11156</strain>
    </source>
</reference>
<evidence type="ECO:0000313" key="3">
    <source>
        <dbReference type="EMBL" id="SFI02656.1"/>
    </source>
</evidence>
<keyword evidence="2" id="KW-1133">Transmembrane helix</keyword>
<name>A0A1I3EUL2_9ACTN</name>
<sequence length="194" mass="19478">MMIHPPRKRPLSRYERDARIGYSAMGVSAVAFVMVMVASFVVIKVAPNLDLGVPAALAPTQTVVKHPVLSPVAARTPPSRETGRPGAGSVASAVTPQAPGTVPAGTTDPDPDPVEPVDPGPVEPEPVDPDPVDPEPGRPGVASGLVDPVVEGVTGTLDQLTGGATEPVTGPVGGVTDDVTDTVDGLVGGLLGTP</sequence>
<keyword evidence="2" id="KW-0812">Transmembrane</keyword>
<dbReference type="STRING" id="1005945.SAMN05216561_10477"/>
<feature type="compositionally biased region" description="Low complexity" evidence="1">
    <location>
        <begin position="161"/>
        <end position="185"/>
    </location>
</feature>
<feature type="region of interest" description="Disordered" evidence="1">
    <location>
        <begin position="69"/>
        <end position="194"/>
    </location>
</feature>
<dbReference type="EMBL" id="FOQG01000004">
    <property type="protein sequence ID" value="SFI02656.1"/>
    <property type="molecule type" value="Genomic_DNA"/>
</dbReference>
<gene>
    <name evidence="3" type="ORF">SAMN05216561_10477</name>
</gene>
<accession>A0A1I3EUL2</accession>
<evidence type="ECO:0000313" key="4">
    <source>
        <dbReference type="Proteomes" id="UP000198649"/>
    </source>
</evidence>
<evidence type="ECO:0000256" key="1">
    <source>
        <dbReference type="SAM" id="MobiDB-lite"/>
    </source>
</evidence>
<organism evidence="3 4">
    <name type="scientific">Nocardioides psychrotolerans</name>
    <dbReference type="NCBI Taxonomy" id="1005945"/>
    <lineage>
        <taxon>Bacteria</taxon>
        <taxon>Bacillati</taxon>
        <taxon>Actinomycetota</taxon>
        <taxon>Actinomycetes</taxon>
        <taxon>Propionibacteriales</taxon>
        <taxon>Nocardioidaceae</taxon>
        <taxon>Nocardioides</taxon>
    </lineage>
</organism>
<proteinExistence type="predicted"/>
<protein>
    <submittedName>
        <fullName evidence="3">Uncharacterized protein</fullName>
    </submittedName>
</protein>
<dbReference type="AlphaFoldDB" id="A0A1I3EUL2"/>
<evidence type="ECO:0000256" key="2">
    <source>
        <dbReference type="SAM" id="Phobius"/>
    </source>
</evidence>
<keyword evidence="4" id="KW-1185">Reference proteome</keyword>
<dbReference type="Proteomes" id="UP000198649">
    <property type="component" value="Unassembled WGS sequence"/>
</dbReference>
<feature type="transmembrane region" description="Helical" evidence="2">
    <location>
        <begin position="20"/>
        <end position="43"/>
    </location>
</feature>
<keyword evidence="2" id="KW-0472">Membrane</keyword>